<dbReference type="AlphaFoldDB" id="A0AAU9C6A7"/>
<feature type="domain" description="RNA polymerase sigma-70 region 2" evidence="6">
    <location>
        <begin position="47"/>
        <end position="120"/>
    </location>
</feature>
<dbReference type="InterPro" id="IPR007627">
    <property type="entry name" value="RNA_pol_sigma70_r2"/>
</dbReference>
<dbReference type="NCBIfam" id="TIGR02937">
    <property type="entry name" value="sigma70-ECF"/>
    <property type="match status" value="1"/>
</dbReference>
<dbReference type="PANTHER" id="PTHR43133">
    <property type="entry name" value="RNA POLYMERASE ECF-TYPE SIGMA FACTO"/>
    <property type="match status" value="1"/>
</dbReference>
<keyword evidence="2" id="KW-0805">Transcription regulation</keyword>
<feature type="domain" description="RNA polymerase sigma-70 region 4" evidence="7">
    <location>
        <begin position="150"/>
        <end position="196"/>
    </location>
</feature>
<evidence type="ECO:0000256" key="1">
    <source>
        <dbReference type="ARBA" id="ARBA00010641"/>
    </source>
</evidence>
<dbReference type="GO" id="GO:0003677">
    <property type="term" value="F:DNA binding"/>
    <property type="evidence" value="ECO:0007669"/>
    <property type="project" value="UniProtKB-KW"/>
</dbReference>
<dbReference type="KEGG" id="mcau:MIT9_P2305"/>
<evidence type="ECO:0000256" key="4">
    <source>
        <dbReference type="ARBA" id="ARBA00023125"/>
    </source>
</evidence>
<accession>A0AAU9C6A7</accession>
<keyword evidence="9" id="KW-1185">Reference proteome</keyword>
<reference evidence="9" key="1">
    <citation type="journal article" date="2024" name="Int. J. Syst. Evol. Microbiol.">
        <title>Methylomarinovum tepidoasis sp. nov., a moderately thermophilic methanotroph of the family Methylothermaceae isolated from a deep-sea hydrothermal field.</title>
        <authorList>
            <person name="Hirayama H."/>
            <person name="Takaki Y."/>
            <person name="Abe M."/>
            <person name="Miyazaki M."/>
            <person name="Uematsu K."/>
            <person name="Matsui Y."/>
            <person name="Takai K."/>
        </authorList>
    </citation>
    <scope>NUCLEOTIDE SEQUENCE [LARGE SCALE GENOMIC DNA]</scope>
    <source>
        <strain evidence="9">IT-9</strain>
    </source>
</reference>
<dbReference type="SUPFAM" id="SSF88946">
    <property type="entry name" value="Sigma2 domain of RNA polymerase sigma factors"/>
    <property type="match status" value="1"/>
</dbReference>
<organism evidence="8 9">
    <name type="scientific">Methylomarinovum caldicuralii</name>
    <dbReference type="NCBI Taxonomy" id="438856"/>
    <lineage>
        <taxon>Bacteria</taxon>
        <taxon>Pseudomonadati</taxon>
        <taxon>Pseudomonadota</taxon>
        <taxon>Gammaproteobacteria</taxon>
        <taxon>Methylococcales</taxon>
        <taxon>Methylothermaceae</taxon>
        <taxon>Methylomarinovum</taxon>
    </lineage>
</organism>
<dbReference type="Proteomes" id="UP001321825">
    <property type="component" value="Chromosome"/>
</dbReference>
<evidence type="ECO:0000256" key="5">
    <source>
        <dbReference type="ARBA" id="ARBA00023163"/>
    </source>
</evidence>
<evidence type="ECO:0000256" key="2">
    <source>
        <dbReference type="ARBA" id="ARBA00023015"/>
    </source>
</evidence>
<dbReference type="Gene3D" id="1.10.10.10">
    <property type="entry name" value="Winged helix-like DNA-binding domain superfamily/Winged helix DNA-binding domain"/>
    <property type="match status" value="1"/>
</dbReference>
<dbReference type="Pfam" id="PF04545">
    <property type="entry name" value="Sigma70_r4"/>
    <property type="match status" value="1"/>
</dbReference>
<keyword evidence="4" id="KW-0238">DNA-binding</keyword>
<evidence type="ECO:0000313" key="9">
    <source>
        <dbReference type="Proteomes" id="UP001321825"/>
    </source>
</evidence>
<dbReference type="InterPro" id="IPR039425">
    <property type="entry name" value="RNA_pol_sigma-70-like"/>
</dbReference>
<evidence type="ECO:0000313" key="8">
    <source>
        <dbReference type="EMBL" id="BCX82719.1"/>
    </source>
</evidence>
<evidence type="ECO:0000259" key="6">
    <source>
        <dbReference type="Pfam" id="PF04542"/>
    </source>
</evidence>
<name>A0AAU9C6A7_9GAMM</name>
<dbReference type="EMBL" id="AP024714">
    <property type="protein sequence ID" value="BCX82719.1"/>
    <property type="molecule type" value="Genomic_DNA"/>
</dbReference>
<dbReference type="GO" id="GO:0016987">
    <property type="term" value="F:sigma factor activity"/>
    <property type="evidence" value="ECO:0007669"/>
    <property type="project" value="UniProtKB-KW"/>
</dbReference>
<dbReference type="InterPro" id="IPR013324">
    <property type="entry name" value="RNA_pol_sigma_r3/r4-like"/>
</dbReference>
<dbReference type="InterPro" id="IPR036388">
    <property type="entry name" value="WH-like_DNA-bd_sf"/>
</dbReference>
<evidence type="ECO:0000256" key="3">
    <source>
        <dbReference type="ARBA" id="ARBA00023082"/>
    </source>
</evidence>
<dbReference type="PANTHER" id="PTHR43133:SF62">
    <property type="entry name" value="RNA POLYMERASE SIGMA FACTOR SIGZ"/>
    <property type="match status" value="1"/>
</dbReference>
<dbReference type="Gene3D" id="1.10.1740.10">
    <property type="match status" value="1"/>
</dbReference>
<dbReference type="SUPFAM" id="SSF88659">
    <property type="entry name" value="Sigma3 and sigma4 domains of RNA polymerase sigma factors"/>
    <property type="match status" value="1"/>
</dbReference>
<proteinExistence type="inferred from homology"/>
<keyword evidence="5" id="KW-0804">Transcription</keyword>
<evidence type="ECO:0000259" key="7">
    <source>
        <dbReference type="Pfam" id="PF04545"/>
    </source>
</evidence>
<sequence>MVGRGVVLLKAKLAVDATPASIEKAFMEKREIQRLLRGEQTAWKGFVMRWRNLIYTVVLRTLQENGPAQEAEELCQEVFLRLIRDDFRLLRQYDPEKAGLATWLTLVARSTTLDHLRRQRPETVPLEQVPETGTPAPFPRAESLDIPEGVLSPRQRLVLKLLLEKGLSPQEAADFLQVEVQTIHSMKNKALQKLRKFFQNGGRFEAKSAYH</sequence>
<gene>
    <name evidence="8" type="ORF">MIT9_P2305</name>
</gene>
<dbReference type="GO" id="GO:0006352">
    <property type="term" value="P:DNA-templated transcription initiation"/>
    <property type="evidence" value="ECO:0007669"/>
    <property type="project" value="InterPro"/>
</dbReference>
<protein>
    <submittedName>
        <fullName evidence="8">RNA polymerase sigma-70 factor, ECF subfamily</fullName>
    </submittedName>
</protein>
<dbReference type="InterPro" id="IPR014284">
    <property type="entry name" value="RNA_pol_sigma-70_dom"/>
</dbReference>
<comment type="similarity">
    <text evidence="1">Belongs to the sigma-70 factor family. ECF subfamily.</text>
</comment>
<dbReference type="InterPro" id="IPR013325">
    <property type="entry name" value="RNA_pol_sigma_r2"/>
</dbReference>
<dbReference type="InterPro" id="IPR007630">
    <property type="entry name" value="RNA_pol_sigma70_r4"/>
</dbReference>
<dbReference type="Pfam" id="PF04542">
    <property type="entry name" value="Sigma70_r2"/>
    <property type="match status" value="1"/>
</dbReference>
<keyword evidence="3" id="KW-0731">Sigma factor</keyword>